<dbReference type="AlphaFoldDB" id="A0A7Z0WPM0"/>
<dbReference type="InterPro" id="IPR053160">
    <property type="entry name" value="MFS_DHA3_Transporter"/>
</dbReference>
<keyword evidence="1" id="KW-0472">Membrane</keyword>
<feature type="transmembrane region" description="Helical" evidence="1">
    <location>
        <begin position="366"/>
        <end position="399"/>
    </location>
</feature>
<dbReference type="Pfam" id="PF07690">
    <property type="entry name" value="MFS_1"/>
    <property type="match status" value="1"/>
</dbReference>
<comment type="caution">
    <text evidence="2">The sequence shown here is derived from an EMBL/GenBank/DDBJ whole genome shotgun (WGS) entry which is preliminary data.</text>
</comment>
<sequence length="413" mass="42305">MTARQTYHRYLVLVALRWLPVGLWVPITVLLPLDRGLTLAEAGLAAALQGFVVLALELPTGGLSDSWGRRPVLLAAAGVAIASMSLVLVADTFALFAVVYLFQGVYRALDSGPLDAWYVDAALAENPDARLERGLGAGGTVLGLAVAAGALTSGGIVAWVSVPGIPTLVLPVILGLVVQVAGLVAIALLVHEPPHPSGRRRFLPSLRQVPSVIADGVRIVRGSRILACLLAVELFWGFGMVTFETLLPVHLSDLLGSTERAAAVMGPAGAAGWLAAAAGAALAPLLAARLGVALTAGLLRIVHGITVVGMGLLAGPAGALTGYLAAYLVHGGSNPVHLTLLHREVANDHRSTVVSMNSMMSQPAGAIGLISLTALATATSPSAAIVVGAVVLALAAPLYLPAMRAERRRPVAV</sequence>
<gene>
    <name evidence="2" type="ORF">BLA60_16210</name>
</gene>
<dbReference type="Proteomes" id="UP000185696">
    <property type="component" value="Unassembled WGS sequence"/>
</dbReference>
<feature type="transmembrane region" description="Helical" evidence="1">
    <location>
        <begin position="271"/>
        <end position="292"/>
    </location>
</feature>
<feature type="transmembrane region" description="Helical" evidence="1">
    <location>
        <begin position="12"/>
        <end position="31"/>
    </location>
</feature>
<dbReference type="OrthoDB" id="9810492at2"/>
<dbReference type="EMBL" id="MSIF01000007">
    <property type="protein sequence ID" value="OLF10008.1"/>
    <property type="molecule type" value="Genomic_DNA"/>
</dbReference>
<feature type="transmembrane region" description="Helical" evidence="1">
    <location>
        <begin position="304"/>
        <end position="329"/>
    </location>
</feature>
<dbReference type="PANTHER" id="PTHR23530">
    <property type="entry name" value="TRANSPORT PROTEIN-RELATED"/>
    <property type="match status" value="1"/>
</dbReference>
<name>A0A7Z0WPM0_9PSEU</name>
<accession>A0A7Z0WPM0</accession>
<dbReference type="RefSeq" id="WP_075133728.1">
    <property type="nucleotide sequence ID" value="NZ_MSIF01000007.1"/>
</dbReference>
<keyword evidence="1" id="KW-0812">Transmembrane</keyword>
<organism evidence="2 3">
    <name type="scientific">Actinophytocola xinjiangensis</name>
    <dbReference type="NCBI Taxonomy" id="485602"/>
    <lineage>
        <taxon>Bacteria</taxon>
        <taxon>Bacillati</taxon>
        <taxon>Actinomycetota</taxon>
        <taxon>Actinomycetes</taxon>
        <taxon>Pseudonocardiales</taxon>
        <taxon>Pseudonocardiaceae</taxon>
    </lineage>
</organism>
<keyword evidence="1" id="KW-1133">Transmembrane helix</keyword>
<dbReference type="SUPFAM" id="SSF103473">
    <property type="entry name" value="MFS general substrate transporter"/>
    <property type="match status" value="1"/>
</dbReference>
<feature type="transmembrane region" description="Helical" evidence="1">
    <location>
        <begin position="140"/>
        <end position="162"/>
    </location>
</feature>
<dbReference type="Gene3D" id="1.20.1250.20">
    <property type="entry name" value="MFS general substrate transporter like domains"/>
    <property type="match status" value="1"/>
</dbReference>
<reference evidence="2 3" key="1">
    <citation type="submission" date="2016-12" db="EMBL/GenBank/DDBJ databases">
        <title>The draft genome sequence of Actinophytocola xinjiangensis.</title>
        <authorList>
            <person name="Wang W."/>
            <person name="Yuan L."/>
        </authorList>
    </citation>
    <scope>NUCLEOTIDE SEQUENCE [LARGE SCALE GENOMIC DNA]</scope>
    <source>
        <strain evidence="2 3">CGMCC 4.4663</strain>
    </source>
</reference>
<protein>
    <submittedName>
        <fullName evidence="2">MFS transporter</fullName>
    </submittedName>
</protein>
<dbReference type="PANTHER" id="PTHR23530:SF1">
    <property type="entry name" value="PERMEASE, MAJOR FACILITATOR SUPERFAMILY-RELATED"/>
    <property type="match status" value="1"/>
</dbReference>
<evidence type="ECO:0000313" key="3">
    <source>
        <dbReference type="Proteomes" id="UP000185696"/>
    </source>
</evidence>
<feature type="transmembrane region" description="Helical" evidence="1">
    <location>
        <begin position="76"/>
        <end position="102"/>
    </location>
</feature>
<feature type="transmembrane region" description="Helical" evidence="1">
    <location>
        <begin position="168"/>
        <end position="190"/>
    </location>
</feature>
<dbReference type="GO" id="GO:0022857">
    <property type="term" value="F:transmembrane transporter activity"/>
    <property type="evidence" value="ECO:0007669"/>
    <property type="project" value="InterPro"/>
</dbReference>
<feature type="transmembrane region" description="Helical" evidence="1">
    <location>
        <begin position="225"/>
        <end position="251"/>
    </location>
</feature>
<evidence type="ECO:0000256" key="1">
    <source>
        <dbReference type="SAM" id="Phobius"/>
    </source>
</evidence>
<dbReference type="InterPro" id="IPR036259">
    <property type="entry name" value="MFS_trans_sf"/>
</dbReference>
<dbReference type="CDD" id="cd06174">
    <property type="entry name" value="MFS"/>
    <property type="match status" value="1"/>
</dbReference>
<dbReference type="InterPro" id="IPR011701">
    <property type="entry name" value="MFS"/>
</dbReference>
<proteinExistence type="predicted"/>
<evidence type="ECO:0000313" key="2">
    <source>
        <dbReference type="EMBL" id="OLF10008.1"/>
    </source>
</evidence>
<keyword evidence="3" id="KW-1185">Reference proteome</keyword>